<feature type="signal peptide" evidence="8">
    <location>
        <begin position="1"/>
        <end position="27"/>
    </location>
</feature>
<evidence type="ECO:0000256" key="6">
    <source>
        <dbReference type="SAM" id="MobiDB-lite"/>
    </source>
</evidence>
<keyword evidence="5 7" id="KW-0472">Membrane</keyword>
<dbReference type="PANTHER" id="PTHR12608:SF1">
    <property type="entry name" value="TRANSMEMBRANE PROTEIN 165"/>
    <property type="match status" value="1"/>
</dbReference>
<dbReference type="AlphaFoldDB" id="A0A0L0T3R4"/>
<name>A0A0L0T3R4_ALLM3</name>
<feature type="region of interest" description="Disordered" evidence="6">
    <location>
        <begin position="30"/>
        <end position="49"/>
    </location>
</feature>
<dbReference type="GO" id="GO:0032472">
    <property type="term" value="P:Golgi calcium ion transport"/>
    <property type="evidence" value="ECO:0007669"/>
    <property type="project" value="TreeGrafter"/>
</dbReference>
<protein>
    <recommendedName>
        <fullName evidence="11">GDT1 family protein</fullName>
    </recommendedName>
</protein>
<dbReference type="PANTHER" id="PTHR12608">
    <property type="entry name" value="TRANSMEMBRANE PROTEIN HTP-1 RELATED"/>
    <property type="match status" value="1"/>
</dbReference>
<evidence type="ECO:0000256" key="4">
    <source>
        <dbReference type="ARBA" id="ARBA00022989"/>
    </source>
</evidence>
<dbReference type="EMBL" id="GG745360">
    <property type="protein sequence ID" value="KNE69356.1"/>
    <property type="molecule type" value="Genomic_DNA"/>
</dbReference>
<feature type="transmembrane region" description="Helical" evidence="7">
    <location>
        <begin position="228"/>
        <end position="247"/>
    </location>
</feature>
<evidence type="ECO:0000256" key="5">
    <source>
        <dbReference type="ARBA" id="ARBA00023136"/>
    </source>
</evidence>
<sequence>MKLTTRPLFSTLLLTALAVAAVSAAAAQGPQLVPRGTDPDVDGYDFLAPNADPQAAAAASAGDDRSSGPTALRAAIADALAKLPENAKVAAANPRHAAVSDVEAATAAEDEREAAREIAAASSPGGAAAIDDAVAAAVAAAPPTTMSSTAAPHDIDVPLPVPMSSALVHDDAAHRRHSTHKKKPAKPVVEAAAIADANNVDMQSNPSDATVPESAAGADRRSLITSSLMIIVSEIGDKTFLIAAILAMTHPRGVVFAAALSALAVMSVLSALLGNVLPALLSRTYTQALAGLLFAVFGVRMFFEARAMPKGQGTDEEMAEVAAELEERDGDYKRLERGSSKDLNDDDGKAAAASASRTSAIKNLLSFILSPIFVETFVLTFLAEWGDRSQIATIALGAAGHVVSVMIGTIVGHSLCTGLAVVGGRMLASRISVRTVTMAGSFVFICFAIMTFAYLE</sequence>
<accession>A0A0L0T3R4</accession>
<feature type="chain" id="PRO_5005548507" description="GDT1 family protein" evidence="8">
    <location>
        <begin position="28"/>
        <end position="456"/>
    </location>
</feature>
<evidence type="ECO:0000256" key="2">
    <source>
        <dbReference type="ARBA" id="ARBA00009190"/>
    </source>
</evidence>
<organism evidence="9 10">
    <name type="scientific">Allomyces macrogynus (strain ATCC 38327)</name>
    <name type="common">Allomyces javanicus var. macrogynus</name>
    <dbReference type="NCBI Taxonomy" id="578462"/>
    <lineage>
        <taxon>Eukaryota</taxon>
        <taxon>Fungi</taxon>
        <taxon>Fungi incertae sedis</taxon>
        <taxon>Blastocladiomycota</taxon>
        <taxon>Blastocladiomycetes</taxon>
        <taxon>Blastocladiales</taxon>
        <taxon>Blastocladiaceae</taxon>
        <taxon>Allomyces</taxon>
    </lineage>
</organism>
<evidence type="ECO:0000256" key="3">
    <source>
        <dbReference type="ARBA" id="ARBA00022692"/>
    </source>
</evidence>
<reference evidence="9 10" key="1">
    <citation type="submission" date="2009-11" db="EMBL/GenBank/DDBJ databases">
        <title>Annotation of Allomyces macrogynus ATCC 38327.</title>
        <authorList>
            <consortium name="The Broad Institute Genome Sequencing Platform"/>
            <person name="Russ C."/>
            <person name="Cuomo C."/>
            <person name="Burger G."/>
            <person name="Gray M.W."/>
            <person name="Holland P.W.H."/>
            <person name="King N."/>
            <person name="Lang F.B.F."/>
            <person name="Roger A.J."/>
            <person name="Ruiz-Trillo I."/>
            <person name="Young S.K."/>
            <person name="Zeng Q."/>
            <person name="Gargeya S."/>
            <person name="Fitzgerald M."/>
            <person name="Haas B."/>
            <person name="Abouelleil A."/>
            <person name="Alvarado L."/>
            <person name="Arachchi H.M."/>
            <person name="Berlin A."/>
            <person name="Chapman S.B."/>
            <person name="Gearin G."/>
            <person name="Goldberg J."/>
            <person name="Griggs A."/>
            <person name="Gujja S."/>
            <person name="Hansen M."/>
            <person name="Heiman D."/>
            <person name="Howarth C."/>
            <person name="Larimer J."/>
            <person name="Lui A."/>
            <person name="MacDonald P.J.P."/>
            <person name="McCowen C."/>
            <person name="Montmayeur A."/>
            <person name="Murphy C."/>
            <person name="Neiman D."/>
            <person name="Pearson M."/>
            <person name="Priest M."/>
            <person name="Roberts A."/>
            <person name="Saif S."/>
            <person name="Shea T."/>
            <person name="Sisk P."/>
            <person name="Stolte C."/>
            <person name="Sykes S."/>
            <person name="Wortman J."/>
            <person name="Nusbaum C."/>
            <person name="Birren B."/>
        </authorList>
    </citation>
    <scope>NUCLEOTIDE SEQUENCE [LARGE SCALE GENOMIC DNA]</scope>
    <source>
        <strain evidence="9 10">ATCC 38327</strain>
    </source>
</reference>
<keyword evidence="8" id="KW-0732">Signal</keyword>
<gene>
    <name evidence="9" type="ORF">AMAG_13723</name>
</gene>
<keyword evidence="10" id="KW-1185">Reference proteome</keyword>
<evidence type="ECO:0000256" key="7">
    <source>
        <dbReference type="SAM" id="Phobius"/>
    </source>
</evidence>
<comment type="subcellular location">
    <subcellularLocation>
        <location evidence="1">Membrane</location>
        <topology evidence="1">Multi-pass membrane protein</topology>
    </subcellularLocation>
</comment>
<reference evidence="10" key="2">
    <citation type="submission" date="2009-11" db="EMBL/GenBank/DDBJ databases">
        <title>The Genome Sequence of Allomyces macrogynus strain ATCC 38327.</title>
        <authorList>
            <consortium name="The Broad Institute Genome Sequencing Platform"/>
            <person name="Russ C."/>
            <person name="Cuomo C."/>
            <person name="Shea T."/>
            <person name="Young S.K."/>
            <person name="Zeng Q."/>
            <person name="Koehrsen M."/>
            <person name="Haas B."/>
            <person name="Borodovsky M."/>
            <person name="Guigo R."/>
            <person name="Alvarado L."/>
            <person name="Berlin A."/>
            <person name="Borenstein D."/>
            <person name="Chen Z."/>
            <person name="Engels R."/>
            <person name="Freedman E."/>
            <person name="Gellesch M."/>
            <person name="Goldberg J."/>
            <person name="Griggs A."/>
            <person name="Gujja S."/>
            <person name="Heiman D."/>
            <person name="Hepburn T."/>
            <person name="Howarth C."/>
            <person name="Jen D."/>
            <person name="Larson L."/>
            <person name="Lewis B."/>
            <person name="Mehta T."/>
            <person name="Park D."/>
            <person name="Pearson M."/>
            <person name="Roberts A."/>
            <person name="Saif S."/>
            <person name="Shenoy N."/>
            <person name="Sisk P."/>
            <person name="Stolte C."/>
            <person name="Sykes S."/>
            <person name="Walk T."/>
            <person name="White J."/>
            <person name="Yandava C."/>
            <person name="Burger G."/>
            <person name="Gray M.W."/>
            <person name="Holland P.W.H."/>
            <person name="King N."/>
            <person name="Lang F.B.F."/>
            <person name="Roger A.J."/>
            <person name="Ruiz-Trillo I."/>
            <person name="Lander E."/>
            <person name="Nusbaum C."/>
        </authorList>
    </citation>
    <scope>NUCLEOTIDE SEQUENCE [LARGE SCALE GENOMIC DNA]</scope>
    <source>
        <strain evidence="10">ATCC 38327</strain>
    </source>
</reference>
<dbReference type="PROSITE" id="PS01214">
    <property type="entry name" value="UPF0016"/>
    <property type="match status" value="1"/>
</dbReference>
<dbReference type="GO" id="GO:0015085">
    <property type="term" value="F:calcium ion transmembrane transporter activity"/>
    <property type="evidence" value="ECO:0007669"/>
    <property type="project" value="TreeGrafter"/>
</dbReference>
<proteinExistence type="inferred from homology"/>
<keyword evidence="3 7" id="KW-0812">Transmembrane</keyword>
<dbReference type="InterPro" id="IPR049555">
    <property type="entry name" value="GDT1-like_CS"/>
</dbReference>
<feature type="transmembrane region" description="Helical" evidence="7">
    <location>
        <begin position="364"/>
        <end position="383"/>
    </location>
</feature>
<evidence type="ECO:0008006" key="11">
    <source>
        <dbReference type="Google" id="ProtNLM"/>
    </source>
</evidence>
<dbReference type="STRING" id="578462.A0A0L0T3R4"/>
<keyword evidence="4 7" id="KW-1133">Transmembrane helix</keyword>
<feature type="transmembrane region" description="Helical" evidence="7">
    <location>
        <begin position="285"/>
        <end position="303"/>
    </location>
</feature>
<evidence type="ECO:0000256" key="8">
    <source>
        <dbReference type="SAM" id="SignalP"/>
    </source>
</evidence>
<feature type="transmembrane region" description="Helical" evidence="7">
    <location>
        <begin position="254"/>
        <end position="273"/>
    </location>
</feature>
<dbReference type="Pfam" id="PF01169">
    <property type="entry name" value="GDT1"/>
    <property type="match status" value="2"/>
</dbReference>
<dbReference type="InterPro" id="IPR001727">
    <property type="entry name" value="GDT1-like"/>
</dbReference>
<evidence type="ECO:0000256" key="1">
    <source>
        <dbReference type="ARBA" id="ARBA00004141"/>
    </source>
</evidence>
<dbReference type="GO" id="GO:0005384">
    <property type="term" value="F:manganese ion transmembrane transporter activity"/>
    <property type="evidence" value="ECO:0007669"/>
    <property type="project" value="TreeGrafter"/>
</dbReference>
<dbReference type="GO" id="GO:0032468">
    <property type="term" value="P:Golgi calcium ion homeostasis"/>
    <property type="evidence" value="ECO:0007669"/>
    <property type="project" value="TreeGrafter"/>
</dbReference>
<dbReference type="GO" id="GO:0000329">
    <property type="term" value="C:fungal-type vacuole membrane"/>
    <property type="evidence" value="ECO:0007669"/>
    <property type="project" value="TreeGrafter"/>
</dbReference>
<comment type="similarity">
    <text evidence="2">Belongs to the GDT1 family.</text>
</comment>
<dbReference type="eggNOG" id="KOG2881">
    <property type="taxonomic scope" value="Eukaryota"/>
</dbReference>
<dbReference type="Proteomes" id="UP000054350">
    <property type="component" value="Unassembled WGS sequence"/>
</dbReference>
<dbReference type="VEuPathDB" id="FungiDB:AMAG_13723"/>
<feature type="transmembrane region" description="Helical" evidence="7">
    <location>
        <begin position="436"/>
        <end position="455"/>
    </location>
</feature>
<evidence type="ECO:0000313" key="10">
    <source>
        <dbReference type="Proteomes" id="UP000054350"/>
    </source>
</evidence>
<dbReference type="OrthoDB" id="442680at2759"/>
<evidence type="ECO:0000313" key="9">
    <source>
        <dbReference type="EMBL" id="KNE69356.1"/>
    </source>
</evidence>
<dbReference type="GO" id="GO:0005794">
    <property type="term" value="C:Golgi apparatus"/>
    <property type="evidence" value="ECO:0007669"/>
    <property type="project" value="TreeGrafter"/>
</dbReference>
<feature type="transmembrane region" description="Helical" evidence="7">
    <location>
        <begin position="403"/>
        <end position="424"/>
    </location>
</feature>